<feature type="compositionally biased region" description="Basic and acidic residues" evidence="8">
    <location>
        <begin position="248"/>
        <end position="259"/>
    </location>
</feature>
<feature type="region of interest" description="Disordered" evidence="8">
    <location>
        <begin position="1500"/>
        <end position="1579"/>
    </location>
</feature>
<evidence type="ECO:0000259" key="9">
    <source>
        <dbReference type="PROSITE" id="PS50067"/>
    </source>
</evidence>
<feature type="region of interest" description="Disordered" evidence="8">
    <location>
        <begin position="568"/>
        <end position="674"/>
    </location>
</feature>
<feature type="compositionally biased region" description="Polar residues" evidence="8">
    <location>
        <begin position="476"/>
        <end position="489"/>
    </location>
</feature>
<dbReference type="Proteomes" id="UP001448207">
    <property type="component" value="Unassembled WGS sequence"/>
</dbReference>
<feature type="compositionally biased region" description="Polar residues" evidence="8">
    <location>
        <begin position="1011"/>
        <end position="1020"/>
    </location>
</feature>
<keyword evidence="11" id="KW-1185">Reference proteome</keyword>
<keyword evidence="4 6" id="KW-0067">ATP-binding</keyword>
<evidence type="ECO:0000256" key="5">
    <source>
        <dbReference type="ARBA" id="ARBA00023054"/>
    </source>
</evidence>
<dbReference type="InterPro" id="IPR019821">
    <property type="entry name" value="Kinesin_motor_CS"/>
</dbReference>
<feature type="compositionally biased region" description="Low complexity" evidence="8">
    <location>
        <begin position="900"/>
        <end position="912"/>
    </location>
</feature>
<dbReference type="InterPro" id="IPR027417">
    <property type="entry name" value="P-loop_NTPase"/>
</dbReference>
<feature type="compositionally biased region" description="Polar residues" evidence="8">
    <location>
        <begin position="795"/>
        <end position="807"/>
    </location>
</feature>
<evidence type="ECO:0000256" key="4">
    <source>
        <dbReference type="ARBA" id="ARBA00022840"/>
    </source>
</evidence>
<keyword evidence="3 6" id="KW-0547">Nucleotide-binding</keyword>
<comment type="caution">
    <text evidence="10">The sequence shown here is derived from an EMBL/GenBank/DDBJ whole genome shotgun (WGS) entry which is preliminary data.</text>
</comment>
<protein>
    <recommendedName>
        <fullName evidence="9">Kinesin motor domain-containing protein</fullName>
    </recommendedName>
</protein>
<dbReference type="CDD" id="cd01372">
    <property type="entry name" value="KISc_KIF4"/>
    <property type="match status" value="1"/>
</dbReference>
<feature type="region of interest" description="Disordered" evidence="8">
    <location>
        <begin position="1215"/>
        <end position="1257"/>
    </location>
</feature>
<keyword evidence="6" id="KW-0505">Motor protein</keyword>
<gene>
    <name evidence="10" type="ORF">J3Q64DRAFT_1160625</name>
</gene>
<comment type="subcellular location">
    <subcellularLocation>
        <location evidence="1">Cytoplasm</location>
    </subcellularLocation>
</comment>
<accession>A0ABR3ATM3</accession>
<evidence type="ECO:0000256" key="7">
    <source>
        <dbReference type="SAM" id="Coils"/>
    </source>
</evidence>
<feature type="region of interest" description="Disordered" evidence="8">
    <location>
        <begin position="886"/>
        <end position="912"/>
    </location>
</feature>
<feature type="region of interest" description="Disordered" evidence="8">
    <location>
        <begin position="476"/>
        <end position="518"/>
    </location>
</feature>
<organism evidence="10 11">
    <name type="scientific">Phycomyces blakesleeanus</name>
    <dbReference type="NCBI Taxonomy" id="4837"/>
    <lineage>
        <taxon>Eukaryota</taxon>
        <taxon>Fungi</taxon>
        <taxon>Fungi incertae sedis</taxon>
        <taxon>Mucoromycota</taxon>
        <taxon>Mucoromycotina</taxon>
        <taxon>Mucoromycetes</taxon>
        <taxon>Mucorales</taxon>
        <taxon>Phycomycetaceae</taxon>
        <taxon>Phycomyces</taxon>
    </lineage>
</organism>
<feature type="domain" description="Kinesin motor" evidence="9">
    <location>
        <begin position="5"/>
        <end position="377"/>
    </location>
</feature>
<feature type="binding site" evidence="6">
    <location>
        <begin position="84"/>
        <end position="91"/>
    </location>
    <ligand>
        <name>ATP</name>
        <dbReference type="ChEBI" id="CHEBI:30616"/>
    </ligand>
</feature>
<evidence type="ECO:0000256" key="3">
    <source>
        <dbReference type="ARBA" id="ARBA00022741"/>
    </source>
</evidence>
<feature type="compositionally biased region" description="Basic and acidic residues" evidence="8">
    <location>
        <begin position="1025"/>
        <end position="1044"/>
    </location>
</feature>
<dbReference type="Pfam" id="PF25764">
    <property type="entry name" value="KIF21A_4th"/>
    <property type="match status" value="1"/>
</dbReference>
<dbReference type="PANTHER" id="PTHR47969:SF15">
    <property type="entry name" value="CHROMOSOME-ASSOCIATED KINESIN KIF4A-RELATED"/>
    <property type="match status" value="1"/>
</dbReference>
<dbReference type="SUPFAM" id="SSF52540">
    <property type="entry name" value="P-loop containing nucleoside triphosphate hydrolases"/>
    <property type="match status" value="1"/>
</dbReference>
<dbReference type="PRINTS" id="PR00380">
    <property type="entry name" value="KINESINHEAVY"/>
</dbReference>
<sequence length="1741" mass="194375">MTSTAVRVALRVRPLAQREQLTNCTECLSFIPNEPQILIGTDKSFTYDYVFDPNTPQNDVYKKAAGPLLDKFVDGFNATILAYGQTGSGKTYSMGTGLENPADTENEGIVPRCIIDLFQSLEERAQRSADFKYEVYVSFLELYNEELIDLLNPHTSHKRKNHSSPGHNSMSHNNNNNNIPAAAEVTIREDVAGNIYWSGVKEELCTSPKELLGFLEKGSLCRTTGSTDMNSVSSRSHAVFSVILKQQRPQEEAENHDRSSSPLGATKKLQSLTSKFHFVDLAGSERLKRTNAQGDRAKEGIAINAGLLALGNVISALGDESRRTAHVPYRDSKLTRLLQDSLGGNSQTLMLACVSPADSNFMETLNTMKYANRARNIKNRVAINQDFAGSSIEVNQLRAQLSRLRLEIASMRNEASNGFSPHQEDENRALRAEVGRLRGRVQDLSNNMVQITSERDTLIMERELGDFLANESQDIPLTSSSYDLNPSGTHQQHQNDQQQQQQQQQHQQQLLSSSASSKIQTHPLIAQYQKTIQDLNNELADTRDRLCFLENVKASVPVHAALDKFSDLHNNHSTTSQTNRRHKGHNSNTTHNINGSNSNSTRRRRNGRLSANASSSTTSSSRSRPGSKHARRPVSVTKSSSLKTKLRKHITGTTKDKGDISSEDTYDDEGYFNEETQDTEVRQEVKESIAKARAEILKGMEVLELIKPLEETALAWEEELKAFEEDARLHANNRDLVDHMDSSDEGNFTLTSTSPVDHSDQDDFDLDIEALAVPLWNESANPIRRIIKEDSINGSVTSTDHSLNSADSKPSLAHSSASASAAALAAESKSNPQLARMLHQIQADIRVKEELVSHLEKSENAYSFMRRKYDEKMGHLQVQLADLQRERDSTLTRTKHSSMGHHNGNSHTGSKNDLLSSAAAAARDKQQMIEVRHAYETKMKQLLVEIQELKRKYAQTTMTMQATRNQNESLLRSLRVNVETLKVEKKRMVKRMKQETERVRDQMTGQERKIQQLQRQNAESTMAHRRLEREHEAQKQTLKRRSEEMSLSSGQLKQLTSMLKKAIREGGVLDERLLSKVSHIIGGSFAMFARGGGSSSANGSRRTRRKNPIPVQVRATRKKQLLDRALYQYIQGKQAVVEMEQLLVRRERLAAEKLDLVDERKHIYMAEKENAQAMSLSMDTMALEFTDERIDLIEAEISYLSARIRALQSEAAGEAMSEDELSSSSPHVPAAESPRPEKRVTFADEIVRDPSPTNNDWADMDAIEEKFNVPANAAPEIAYDITAKLLRTLEADECKSIAEALVDDIMNVRMSECNRQVTMQNLEKTVQDLRRTLIVMKRAAIATTIENERRIRKLEGKDDPTKEDQDSSFDVKIEEFINGGNTIFDKIYEDGLRGMITTPEPGLDYAFNESSSPGSSVVSFGTNSGQSDDMMLMPPPSPLTSPTLVIGHSRSQTFINGPGAGIKPPVSLADTLSARNHIPNRDSTPSPDRFYNMIQKRMSWQQRMGGSESPIPMTMVNPSDFTRYSTDRESSTSSIRSSHMRRSSVQSDCSSGHSQTSSSQGSIHRKRAFSLQQPPVPARRRASLRELSLMGTATAALNSKLSHTTINATTSTSISSSPIHHHIGNGSDHDIHGYEPTSPHSPHSPHVSVSYQQHRSTIPQRRSQQFYPTGPGQPLMMERAASTSSVTSSGNNVFDRLSQTPTRASRAKMAHRHSSGSLEDLRMHWDLERSSSSMSGSYYGD</sequence>
<feature type="compositionally biased region" description="Basic and acidic residues" evidence="8">
    <location>
        <begin position="1234"/>
        <end position="1248"/>
    </location>
</feature>
<feature type="coiled-coil region" evidence="7">
    <location>
        <begin position="394"/>
        <end position="447"/>
    </location>
</feature>
<dbReference type="InterPro" id="IPR036961">
    <property type="entry name" value="Kinesin_motor_dom_sf"/>
</dbReference>
<dbReference type="PANTHER" id="PTHR47969">
    <property type="entry name" value="CHROMOSOME-ASSOCIATED KINESIN KIF4A-RELATED"/>
    <property type="match status" value="1"/>
</dbReference>
<evidence type="ECO:0000313" key="11">
    <source>
        <dbReference type="Proteomes" id="UP001448207"/>
    </source>
</evidence>
<comment type="similarity">
    <text evidence="6">Belongs to the TRAFAC class myosin-kinesin ATPase superfamily. Kinesin family.</text>
</comment>
<feature type="compositionally biased region" description="Low complexity" evidence="8">
    <location>
        <begin position="608"/>
        <end position="624"/>
    </location>
</feature>
<dbReference type="EMBL" id="JBCLYO010000015">
    <property type="protein sequence ID" value="KAL0082496.1"/>
    <property type="molecule type" value="Genomic_DNA"/>
</dbReference>
<evidence type="ECO:0000256" key="2">
    <source>
        <dbReference type="ARBA" id="ARBA00022490"/>
    </source>
</evidence>
<dbReference type="PROSITE" id="PS00411">
    <property type="entry name" value="KINESIN_MOTOR_1"/>
    <property type="match status" value="1"/>
</dbReference>
<feature type="compositionally biased region" description="Acidic residues" evidence="8">
    <location>
        <begin position="661"/>
        <end position="674"/>
    </location>
</feature>
<keyword evidence="5 7" id="KW-0175">Coiled coil</keyword>
<feature type="compositionally biased region" description="Low complexity" evidence="8">
    <location>
        <begin position="1531"/>
        <end position="1562"/>
    </location>
</feature>
<feature type="region of interest" description="Disordered" evidence="8">
    <location>
        <begin position="246"/>
        <end position="265"/>
    </location>
</feature>
<dbReference type="InterPro" id="IPR027640">
    <property type="entry name" value="Kinesin-like_fam"/>
</dbReference>
<dbReference type="Pfam" id="PF00225">
    <property type="entry name" value="Kinesin"/>
    <property type="match status" value="1"/>
</dbReference>
<name>A0ABR3ATM3_PHYBL</name>
<evidence type="ECO:0000256" key="6">
    <source>
        <dbReference type="PROSITE-ProRule" id="PRU00283"/>
    </source>
</evidence>
<evidence type="ECO:0000256" key="1">
    <source>
        <dbReference type="ARBA" id="ARBA00004496"/>
    </source>
</evidence>
<keyword evidence="2" id="KW-0963">Cytoplasm</keyword>
<reference evidence="10 11" key="1">
    <citation type="submission" date="2024-04" db="EMBL/GenBank/DDBJ databases">
        <title>Symmetric and asymmetric DNA N6-adenine methylation regulates different biological responses in Mucorales.</title>
        <authorList>
            <consortium name="Lawrence Berkeley National Laboratory"/>
            <person name="Lax C."/>
            <person name="Mondo S.J."/>
            <person name="Osorio-Concepcion M."/>
            <person name="Muszewska A."/>
            <person name="Corrochano-Luque M."/>
            <person name="Gutierrez G."/>
            <person name="Riley R."/>
            <person name="Lipzen A."/>
            <person name="Guo J."/>
            <person name="Hundley H."/>
            <person name="Amirebrahimi M."/>
            <person name="Ng V."/>
            <person name="Lorenzo-Gutierrez D."/>
            <person name="Binder U."/>
            <person name="Yang J."/>
            <person name="Song Y."/>
            <person name="Canovas D."/>
            <person name="Navarro E."/>
            <person name="Freitag M."/>
            <person name="Gabaldon T."/>
            <person name="Grigoriev I.V."/>
            <person name="Corrochano L.M."/>
            <person name="Nicolas F.E."/>
            <person name="Garre V."/>
        </authorList>
    </citation>
    <scope>NUCLEOTIDE SEQUENCE [LARGE SCALE GENOMIC DNA]</scope>
    <source>
        <strain evidence="10 11">L51</strain>
    </source>
</reference>
<feature type="compositionally biased region" description="Low complexity" evidence="8">
    <location>
        <begin position="634"/>
        <end position="643"/>
    </location>
</feature>
<evidence type="ECO:0000313" key="10">
    <source>
        <dbReference type="EMBL" id="KAL0082496.1"/>
    </source>
</evidence>
<dbReference type="InterPro" id="IPR001752">
    <property type="entry name" value="Kinesin_motor_dom"/>
</dbReference>
<evidence type="ECO:0000256" key="8">
    <source>
        <dbReference type="SAM" id="MobiDB-lite"/>
    </source>
</evidence>
<feature type="compositionally biased region" description="Low complexity" evidence="8">
    <location>
        <begin position="490"/>
        <end position="509"/>
    </location>
</feature>
<feature type="region of interest" description="Disordered" evidence="8">
    <location>
        <begin position="155"/>
        <end position="178"/>
    </location>
</feature>
<dbReference type="PROSITE" id="PS50067">
    <property type="entry name" value="KINESIN_MOTOR_2"/>
    <property type="match status" value="1"/>
</dbReference>
<feature type="region of interest" description="Disordered" evidence="8">
    <location>
        <begin position="993"/>
        <end position="1051"/>
    </location>
</feature>
<feature type="compositionally biased region" description="Low complexity" evidence="8">
    <location>
        <begin position="163"/>
        <end position="178"/>
    </location>
</feature>
<proteinExistence type="inferred from homology"/>
<dbReference type="Gene3D" id="3.40.850.10">
    <property type="entry name" value="Kinesin motor domain"/>
    <property type="match status" value="1"/>
</dbReference>
<dbReference type="SMART" id="SM00129">
    <property type="entry name" value="KISc"/>
    <property type="match status" value="1"/>
</dbReference>
<feature type="region of interest" description="Disordered" evidence="8">
    <location>
        <begin position="795"/>
        <end position="814"/>
    </location>
</feature>
<feature type="compositionally biased region" description="Basic and acidic residues" evidence="8">
    <location>
        <begin position="993"/>
        <end position="1010"/>
    </location>
</feature>